<evidence type="ECO:0000313" key="1">
    <source>
        <dbReference type="EMBL" id="TNL97639.1"/>
    </source>
</evidence>
<comment type="caution">
    <text evidence="1">The sequence shown here is derived from an EMBL/GenBank/DDBJ whole genome shotgun (WGS) entry which is preliminary data.</text>
</comment>
<dbReference type="EMBL" id="VDHJ01000007">
    <property type="protein sequence ID" value="TNL97639.1"/>
    <property type="molecule type" value="Genomic_DNA"/>
</dbReference>
<organism evidence="1 2">
    <name type="scientific">Corynebacterium tapiri</name>
    <dbReference type="NCBI Taxonomy" id="1448266"/>
    <lineage>
        <taxon>Bacteria</taxon>
        <taxon>Bacillati</taxon>
        <taxon>Actinomycetota</taxon>
        <taxon>Actinomycetes</taxon>
        <taxon>Mycobacteriales</taxon>
        <taxon>Corynebacteriaceae</taxon>
        <taxon>Corynebacterium</taxon>
    </lineage>
</organism>
<dbReference type="Proteomes" id="UP000312032">
    <property type="component" value="Unassembled WGS sequence"/>
</dbReference>
<gene>
    <name evidence="1" type="ORF">FHE74_06000</name>
</gene>
<dbReference type="RefSeq" id="WP_139465602.1">
    <property type="nucleotide sequence ID" value="NZ_VDHJ01000007.1"/>
</dbReference>
<accession>A0A5C4U5P7</accession>
<proteinExistence type="predicted"/>
<sequence>MQLTQVLPYSEWSQRAQRHYAAAEERTQSHLQRRSHGQKHPVFDFLFEYYPFRPAHLKRWHPGAGIGLLDAPVDHFPRGYLCQDGVTYFDVPAFVERQRGLIDYVVHLQKSTEANPASFDCFGLHEWAMVYRTDRPRHDLPLRLSAEETNKVVETHRIKCTHYDAFRFFTPAARPLNLTILEREDQPRFDQAGCIHATMDLYKWAAKLAPLVGSELMLEAFDLATRARIIDMEASPYDCRSLGLGVIAIETPDGKAEYVAQQRSLAESGRALRTRLVRSVERVLKDYDEDI</sequence>
<protein>
    <submittedName>
        <fullName evidence="1">3-methyladenine DNA glycosylase</fullName>
    </submittedName>
</protein>
<name>A0A5C4U5P7_9CORY</name>
<dbReference type="OrthoDB" id="9790578at2"/>
<keyword evidence="2" id="KW-1185">Reference proteome</keyword>
<dbReference type="AlphaFoldDB" id="A0A5C4U5P7"/>
<evidence type="ECO:0000313" key="2">
    <source>
        <dbReference type="Proteomes" id="UP000312032"/>
    </source>
</evidence>
<reference evidence="1 2" key="1">
    <citation type="submission" date="2019-06" db="EMBL/GenBank/DDBJ databases">
        <authorList>
            <person name="Li J."/>
        </authorList>
    </citation>
    <scope>NUCLEOTIDE SEQUENCE [LARGE SCALE GENOMIC DNA]</scope>
    <source>
        <strain evidence="1 2">LMG 28165</strain>
    </source>
</reference>